<name>A0A3D9CS16_9FLAO</name>
<keyword evidence="1" id="KW-0812">Transmembrane</keyword>
<gene>
    <name evidence="2" type="ORF">DRF59_05090</name>
</gene>
<dbReference type="RefSeq" id="WP_115957427.1">
    <property type="nucleotide sequence ID" value="NZ_CBCRVL010000001.1"/>
</dbReference>
<comment type="caution">
    <text evidence="2">The sequence shown here is derived from an EMBL/GenBank/DDBJ whole genome shotgun (WGS) entry which is preliminary data.</text>
</comment>
<evidence type="ECO:0000313" key="3">
    <source>
        <dbReference type="Proteomes" id="UP000256769"/>
    </source>
</evidence>
<evidence type="ECO:0000256" key="1">
    <source>
        <dbReference type="SAM" id="Phobius"/>
    </source>
</evidence>
<dbReference type="AlphaFoldDB" id="A0A3D9CS16"/>
<protein>
    <submittedName>
        <fullName evidence="2">Uncharacterized protein</fullName>
    </submittedName>
</protein>
<keyword evidence="1" id="KW-1133">Transmembrane helix</keyword>
<feature type="transmembrane region" description="Helical" evidence="1">
    <location>
        <begin position="141"/>
        <end position="159"/>
    </location>
</feature>
<evidence type="ECO:0000313" key="2">
    <source>
        <dbReference type="EMBL" id="REC68417.1"/>
    </source>
</evidence>
<proteinExistence type="predicted"/>
<dbReference type="EMBL" id="QNUE01000003">
    <property type="protein sequence ID" value="REC68417.1"/>
    <property type="molecule type" value="Genomic_DNA"/>
</dbReference>
<keyword evidence="1" id="KW-0472">Membrane</keyword>
<keyword evidence="3" id="KW-1185">Reference proteome</keyword>
<sequence length="270" mass="30915">MAKNLQEKKKLLQEVHFKAKKDSSESSISGIFKYLSIILLNEFRFPLNYKTMQGYYQSIVDNNKDVTIKPVTLDVFSKYLGFNDFKHYREERKVHCVNNTEDTEVNVTVNKGNSFSDKMSNIMIVIKNQPVFNIPQMAKNGMGIGAMVLILFASFSYGGNGGIKFGKENKCMYWDGDEYKLTSCDDKNPKHQLIPVDTVKLKYFKKITRPDTLTVENGLGNSWYTKYNNVVEFFTMDGINPDNGKSLRDASKHMITKYAGKNSESFSIEE</sequence>
<dbReference type="OrthoDB" id="1340494at2"/>
<reference evidence="2 3" key="1">
    <citation type="journal article" date="2007" name="Int. J. Syst. Evol. Microbiol.">
        <title>Chryseobacterium flavum sp. nov., isolated from polluted soil.</title>
        <authorList>
            <person name="Zhou Y."/>
            <person name="Dong J."/>
            <person name="Wang X."/>
            <person name="Huang X."/>
            <person name="Zhang K.Y."/>
            <person name="Zhang Y.Q."/>
            <person name="Guo Y.F."/>
            <person name="Lai R."/>
            <person name="Li W.J."/>
        </authorList>
    </citation>
    <scope>NUCLEOTIDE SEQUENCE [LARGE SCALE GENOMIC DNA]</scope>
    <source>
        <strain evidence="2 3">KCTC 12877</strain>
    </source>
</reference>
<organism evidence="2 3">
    <name type="scientific">Chryseobacterium flavum</name>
    <dbReference type="NCBI Taxonomy" id="415851"/>
    <lineage>
        <taxon>Bacteria</taxon>
        <taxon>Pseudomonadati</taxon>
        <taxon>Bacteroidota</taxon>
        <taxon>Flavobacteriia</taxon>
        <taxon>Flavobacteriales</taxon>
        <taxon>Weeksellaceae</taxon>
        <taxon>Chryseobacterium group</taxon>
        <taxon>Chryseobacterium</taxon>
    </lineage>
</organism>
<dbReference type="Proteomes" id="UP000256769">
    <property type="component" value="Unassembled WGS sequence"/>
</dbReference>
<accession>A0A3D9CS16</accession>